<evidence type="ECO:0000313" key="1">
    <source>
        <dbReference type="EMBL" id="GME72178.1"/>
    </source>
</evidence>
<name>A0A9W6T210_CANBO</name>
<sequence length="231" mass="23872">MKYSTVLSAAALASSSIAEDIAFYIKSDNELNGNGIYNTHEGAGINYWFASTSSSTTGPLTYDAEAGTITEALTESISVYFDILGSNVAQSVIGPNAELTFDDEGVLSINGTSTLYACNNVNDPYRYSESSRAIIYGDAPNDACLPIELVKKAYGGASGSSSAAPSTTIVPSSTFKTDTTFSTQTQTITSCSDNACHTSSEEEISTFTGAAKAMSPSVFGAAALAAAALLI</sequence>
<evidence type="ECO:0000313" key="2">
    <source>
        <dbReference type="Proteomes" id="UP001165120"/>
    </source>
</evidence>
<dbReference type="AlphaFoldDB" id="A0A9W6T210"/>
<keyword evidence="2" id="KW-1185">Reference proteome</keyword>
<organism evidence="1 2">
    <name type="scientific">Candida boidinii</name>
    <name type="common">Yeast</name>
    <dbReference type="NCBI Taxonomy" id="5477"/>
    <lineage>
        <taxon>Eukaryota</taxon>
        <taxon>Fungi</taxon>
        <taxon>Dikarya</taxon>
        <taxon>Ascomycota</taxon>
        <taxon>Saccharomycotina</taxon>
        <taxon>Pichiomycetes</taxon>
        <taxon>Pichiales</taxon>
        <taxon>Pichiaceae</taxon>
        <taxon>Ogataea</taxon>
        <taxon>Ogataea/Candida clade</taxon>
    </lineage>
</organism>
<proteinExistence type="predicted"/>
<comment type="caution">
    <text evidence="1">The sequence shown here is derived from an EMBL/GenBank/DDBJ whole genome shotgun (WGS) entry which is preliminary data.</text>
</comment>
<reference evidence="1" key="1">
    <citation type="submission" date="2023-04" db="EMBL/GenBank/DDBJ databases">
        <title>Candida boidinii NBRC 10035.</title>
        <authorList>
            <person name="Ichikawa N."/>
            <person name="Sato H."/>
            <person name="Tonouchi N."/>
        </authorList>
    </citation>
    <scope>NUCLEOTIDE SEQUENCE</scope>
    <source>
        <strain evidence="1">NBRC 10035</strain>
    </source>
</reference>
<accession>A0A9W6T210</accession>
<dbReference type="Proteomes" id="UP001165120">
    <property type="component" value="Unassembled WGS sequence"/>
</dbReference>
<gene>
    <name evidence="1" type="ORF">Cboi02_000350500</name>
</gene>
<protein>
    <submittedName>
        <fullName evidence="1">Unnamed protein product</fullName>
    </submittedName>
</protein>
<dbReference type="EMBL" id="BSXN01001220">
    <property type="protein sequence ID" value="GME72178.1"/>
    <property type="molecule type" value="Genomic_DNA"/>
</dbReference>